<proteinExistence type="predicted"/>
<dbReference type="Gene3D" id="1.10.1510.10">
    <property type="entry name" value="Uncharacterised protein YqeY/AIM41 PF09424, N-terminal domain"/>
    <property type="match status" value="1"/>
</dbReference>
<dbReference type="AlphaFoldDB" id="A0A975A2I5"/>
<dbReference type="SUPFAM" id="SSF89095">
    <property type="entry name" value="GatB/YqeY motif"/>
    <property type="match status" value="1"/>
</dbReference>
<dbReference type="EMBL" id="CP070608">
    <property type="protein sequence ID" value="QSE98577.1"/>
    <property type="molecule type" value="Genomic_DNA"/>
</dbReference>
<accession>A0A975A2I5</accession>
<dbReference type="Gene3D" id="1.10.10.410">
    <property type="match status" value="1"/>
</dbReference>
<sequence>MSLKQQIDSDIKQAMLQKKKEELTALRAIKSAILLAETEKGGGDGINEEAELKLLAKQAKQRKDSMEIYEKEGRTDLAEKEKFEMEIINRYLPKQLSDEEITEKLKSIISEVGASGPQDMGKVMGRATKEMSGQADGKKISELVRSLLA</sequence>
<gene>
    <name evidence="1" type="ORF">JR347_05715</name>
</gene>
<evidence type="ECO:0000313" key="1">
    <source>
        <dbReference type="EMBL" id="QSE98577.1"/>
    </source>
</evidence>
<dbReference type="InterPro" id="IPR023168">
    <property type="entry name" value="GatB_Yqey_C_2"/>
</dbReference>
<name>A0A975A2I5_9BACT</name>
<protein>
    <submittedName>
        <fullName evidence="1">GatB/YqeY domain-containing protein</fullName>
    </submittedName>
</protein>
<dbReference type="KEGG" id="fuv:JR347_05715"/>
<dbReference type="Pfam" id="PF09424">
    <property type="entry name" value="YqeY"/>
    <property type="match status" value="1"/>
</dbReference>
<dbReference type="InterPro" id="IPR003789">
    <property type="entry name" value="Asn/Gln_tRNA_amidoTrase-B-like"/>
</dbReference>
<dbReference type="InterPro" id="IPR019004">
    <property type="entry name" value="YqeY/Aim41"/>
</dbReference>
<dbReference type="RefSeq" id="WP_205723091.1">
    <property type="nucleotide sequence ID" value="NZ_CP070608.1"/>
</dbReference>
<organism evidence="1 2">
    <name type="scientific">Fulvivirga lutea</name>
    <dbReference type="NCBI Taxonomy" id="2810512"/>
    <lineage>
        <taxon>Bacteria</taxon>
        <taxon>Pseudomonadati</taxon>
        <taxon>Bacteroidota</taxon>
        <taxon>Cytophagia</taxon>
        <taxon>Cytophagales</taxon>
        <taxon>Fulvivirgaceae</taxon>
        <taxon>Fulvivirga</taxon>
    </lineage>
</organism>
<dbReference type="InterPro" id="IPR042184">
    <property type="entry name" value="YqeY/Aim41_N"/>
</dbReference>
<dbReference type="GO" id="GO:0016884">
    <property type="term" value="F:carbon-nitrogen ligase activity, with glutamine as amido-N-donor"/>
    <property type="evidence" value="ECO:0007669"/>
    <property type="project" value="InterPro"/>
</dbReference>
<dbReference type="PANTHER" id="PTHR28055">
    <property type="entry name" value="ALTERED INHERITANCE OF MITOCHONDRIA PROTEIN 41, MITOCHONDRIAL"/>
    <property type="match status" value="1"/>
</dbReference>
<dbReference type="PANTHER" id="PTHR28055:SF1">
    <property type="entry name" value="ALTERED INHERITANCE OF MITOCHONDRIA PROTEIN 41, MITOCHONDRIAL"/>
    <property type="match status" value="1"/>
</dbReference>
<keyword evidence="2" id="KW-1185">Reference proteome</keyword>
<evidence type="ECO:0000313" key="2">
    <source>
        <dbReference type="Proteomes" id="UP000662783"/>
    </source>
</evidence>
<reference evidence="1" key="1">
    <citation type="submission" date="2021-02" db="EMBL/GenBank/DDBJ databases">
        <title>Fulvivirga sp. S481 isolated from sea water.</title>
        <authorList>
            <person name="Bae S.S."/>
            <person name="Baek K."/>
        </authorList>
    </citation>
    <scope>NUCLEOTIDE SEQUENCE</scope>
    <source>
        <strain evidence="1">S481</strain>
    </source>
</reference>
<dbReference type="Proteomes" id="UP000662783">
    <property type="component" value="Chromosome"/>
</dbReference>